<dbReference type="eggNOG" id="COG1752">
    <property type="taxonomic scope" value="Bacteria"/>
</dbReference>
<dbReference type="PANTHER" id="PTHR14226">
    <property type="entry name" value="NEUROPATHY TARGET ESTERASE/SWISS CHEESE D.MELANOGASTER"/>
    <property type="match status" value="1"/>
</dbReference>
<accession>A0A1I1UYW5</accession>
<dbReference type="GO" id="GO:0016787">
    <property type="term" value="F:hydrolase activity"/>
    <property type="evidence" value="ECO:0007669"/>
    <property type="project" value="UniProtKB-UniRule"/>
</dbReference>
<dbReference type="InParanoid" id="A0A1I1UYW5"/>
<dbReference type="AlphaFoldDB" id="A0A1I1UYW5"/>
<feature type="active site" description="Proton acceptor" evidence="4">
    <location>
        <position position="209"/>
    </location>
</feature>
<dbReference type="OrthoDB" id="9770965at2"/>
<keyword evidence="3 4" id="KW-0443">Lipid metabolism</keyword>
<evidence type="ECO:0000256" key="1">
    <source>
        <dbReference type="ARBA" id="ARBA00022801"/>
    </source>
</evidence>
<dbReference type="PANTHER" id="PTHR14226:SF76">
    <property type="entry name" value="NTE FAMILY PROTEIN RSSA"/>
    <property type="match status" value="1"/>
</dbReference>
<dbReference type="InterPro" id="IPR050301">
    <property type="entry name" value="NTE"/>
</dbReference>
<evidence type="ECO:0000259" key="5">
    <source>
        <dbReference type="PROSITE" id="PS51635"/>
    </source>
</evidence>
<dbReference type="SUPFAM" id="SSF52151">
    <property type="entry name" value="FabD/lysophospholipase-like"/>
    <property type="match status" value="1"/>
</dbReference>
<evidence type="ECO:0000256" key="3">
    <source>
        <dbReference type="ARBA" id="ARBA00023098"/>
    </source>
</evidence>
<gene>
    <name evidence="6" type="ORF">SAMN05444380_101170</name>
</gene>
<dbReference type="Pfam" id="PF19143">
    <property type="entry name" value="Omp85_2"/>
    <property type="match status" value="1"/>
</dbReference>
<dbReference type="RefSeq" id="WP_010526924.1">
    <property type="nucleotide sequence ID" value="NZ_AFSL01000023.1"/>
</dbReference>
<keyword evidence="2 4" id="KW-0442">Lipid degradation</keyword>
<dbReference type="EMBL" id="FONA01000001">
    <property type="protein sequence ID" value="SFD73210.1"/>
    <property type="molecule type" value="Genomic_DNA"/>
</dbReference>
<feature type="short sequence motif" description="DGA/G" evidence="4">
    <location>
        <begin position="209"/>
        <end position="211"/>
    </location>
</feature>
<dbReference type="Pfam" id="PF01734">
    <property type="entry name" value="Patatin"/>
    <property type="match status" value="1"/>
</dbReference>
<feature type="domain" description="PNPLA" evidence="5">
    <location>
        <begin position="32"/>
        <end position="222"/>
    </location>
</feature>
<dbReference type="PROSITE" id="PS51635">
    <property type="entry name" value="PNPLA"/>
    <property type="match status" value="1"/>
</dbReference>
<dbReference type="STRING" id="385682.SAMN05444380_101170"/>
<dbReference type="Gene3D" id="3.10.20.310">
    <property type="entry name" value="membrane protein fhac"/>
    <property type="match status" value="1"/>
</dbReference>
<dbReference type="Proteomes" id="UP000181976">
    <property type="component" value="Unassembled WGS sequence"/>
</dbReference>
<dbReference type="GO" id="GO:0016042">
    <property type="term" value="P:lipid catabolic process"/>
    <property type="evidence" value="ECO:0007669"/>
    <property type="project" value="UniProtKB-UniRule"/>
</dbReference>
<feature type="short sequence motif" description="GXGXXG" evidence="4">
    <location>
        <begin position="36"/>
        <end position="41"/>
    </location>
</feature>
<evidence type="ECO:0000313" key="7">
    <source>
        <dbReference type="Proteomes" id="UP000181976"/>
    </source>
</evidence>
<dbReference type="InterPro" id="IPR002641">
    <property type="entry name" value="PNPLA_dom"/>
</dbReference>
<evidence type="ECO:0000256" key="4">
    <source>
        <dbReference type="PROSITE-ProRule" id="PRU01161"/>
    </source>
</evidence>
<organism evidence="6 7">
    <name type="scientific">Thermophagus xiamenensis</name>
    <dbReference type="NCBI Taxonomy" id="385682"/>
    <lineage>
        <taxon>Bacteria</taxon>
        <taxon>Pseudomonadati</taxon>
        <taxon>Bacteroidota</taxon>
        <taxon>Bacteroidia</taxon>
        <taxon>Marinilabiliales</taxon>
        <taxon>Marinilabiliaceae</taxon>
        <taxon>Thermophagus</taxon>
    </lineage>
</organism>
<dbReference type="Gene3D" id="3.40.1090.10">
    <property type="entry name" value="Cytosolic phospholipase A2 catalytic domain"/>
    <property type="match status" value="1"/>
</dbReference>
<feature type="active site" description="Nucleophile" evidence="4">
    <location>
        <position position="65"/>
    </location>
</feature>
<proteinExistence type="predicted"/>
<reference evidence="6 7" key="1">
    <citation type="submission" date="2016-10" db="EMBL/GenBank/DDBJ databases">
        <authorList>
            <person name="de Groot N.N."/>
        </authorList>
    </citation>
    <scope>NUCLEOTIDE SEQUENCE [LARGE SCALE GENOMIC DNA]</scope>
    <source>
        <strain evidence="6 7">DSM 19012</strain>
    </source>
</reference>
<evidence type="ECO:0000313" key="6">
    <source>
        <dbReference type="EMBL" id="SFD73210.1"/>
    </source>
</evidence>
<sequence>MSKKISLLCLIFASVIIEISLAQSPKKSTIGLVLSGGGAKGLAHIGVLKVLEEEGIIPDYIAGTSMGSIIGGLYAAGYSAHELDSIVNHVDWGRLLSDELPLTSISPHEKEDYNRYQAEFTITSKGLEIPSGLIKGQQISALFSRLTWHIADIKDFDNLPIPFRCVAADLNSGQEYVFKSGNLATAMRASMSIPTVFSPVKIDTLFLVDGGILNNFPVRLCRQMGADIIIGVNVGFQDGPEDKLKSFPEILMASATIAGNVSTRRAIRHTDLLISPDLKNFNTGSFFDAQKIIELGEQAAREKIYQIRQLADSINNGKSSPVVNKNKNRQIKISQITINGLQNTNRQFLLGHLGIQPGDSITPKLLDEGLKKSMGTRYFENITYDLIPTDSSDYILSLNIEESPKGKAKFSLHFDNENKAGLLSNLTLRNIMGKASRTSLNVDISESPRISFSQINFMGERQITAIKFGGEFESNKLPVYVDNGSKYGTFKHSFASARFGFMTALGTRWQMDAYLRLYKSTLQSKTGFFDIFQAGVERFGNQFLSSNFDFIYSSIDRRFFPVKGSEIKISYKFNLDAQQLYKGSPAGESMIAPVTDCPYQNFFTVNGTLKKYIPITNKFTAGLRASGQIISRPQPLLGLTFIGGMPFNNRNNEIYFMGYSFREIIAEDFTLGEINLRYNCTKQIHFSAIGGFLMTDSNLPQVIEHIDFNQTDKIFGYGLIMAYNSFLGPLQLGVGSNNSDNRLRWYFNFGFNF</sequence>
<name>A0A1I1UYW5_9BACT</name>
<evidence type="ECO:0000256" key="2">
    <source>
        <dbReference type="ARBA" id="ARBA00022963"/>
    </source>
</evidence>
<dbReference type="InterPro" id="IPR043864">
    <property type="entry name" value="Omp85-like_dom"/>
</dbReference>
<keyword evidence="7" id="KW-1185">Reference proteome</keyword>
<protein>
    <submittedName>
        <fullName evidence="6">NTE family protein</fullName>
    </submittedName>
</protein>
<feature type="short sequence motif" description="GXSXG" evidence="4">
    <location>
        <begin position="63"/>
        <end position="67"/>
    </location>
</feature>
<dbReference type="eggNOG" id="COG4775">
    <property type="taxonomic scope" value="Bacteria"/>
</dbReference>
<keyword evidence="1 4" id="KW-0378">Hydrolase</keyword>
<dbReference type="Gene3D" id="2.40.160.50">
    <property type="entry name" value="membrane protein fhac: a member of the omp85/tpsb transporter family"/>
    <property type="match status" value="1"/>
</dbReference>
<dbReference type="InterPro" id="IPR016035">
    <property type="entry name" value="Acyl_Trfase/lysoPLipase"/>
</dbReference>
<dbReference type="CDD" id="cd07205">
    <property type="entry name" value="Pat_PNPLA6_PNPLA7_NTE1_like"/>
    <property type="match status" value="1"/>
</dbReference>